<dbReference type="AlphaFoldDB" id="A0A183DM82"/>
<dbReference type="Proteomes" id="UP000271098">
    <property type="component" value="Unassembled WGS sequence"/>
</dbReference>
<evidence type="ECO:0000313" key="3">
    <source>
        <dbReference type="WBParaSite" id="GPUH_0000983401-mRNA-1"/>
    </source>
</evidence>
<protein>
    <submittedName>
        <fullName evidence="3">CW domain-containing protein</fullName>
    </submittedName>
</protein>
<dbReference type="WBParaSite" id="GPUH_0000983401-mRNA-1">
    <property type="protein sequence ID" value="GPUH_0000983401-mRNA-1"/>
    <property type="gene ID" value="GPUH_0000983401"/>
</dbReference>
<proteinExistence type="predicted"/>
<name>A0A183DM82_9BILA</name>
<sequence>MWKTKIKEPEEIDGGEEDERRDLFIWPGRGNYWKAILNFCADACRSFCWDTNKPKSCGCTAPFVPDSVDLFVGLAKRYRFVKNPLKIACKM</sequence>
<reference evidence="1 2" key="2">
    <citation type="submission" date="2018-11" db="EMBL/GenBank/DDBJ databases">
        <authorList>
            <consortium name="Pathogen Informatics"/>
        </authorList>
    </citation>
    <scope>NUCLEOTIDE SEQUENCE [LARGE SCALE GENOMIC DNA]</scope>
</reference>
<reference evidence="3" key="1">
    <citation type="submission" date="2016-06" db="UniProtKB">
        <authorList>
            <consortium name="WormBaseParasite"/>
        </authorList>
    </citation>
    <scope>IDENTIFICATION</scope>
</reference>
<gene>
    <name evidence="1" type="ORF">GPUH_LOCUS9821</name>
</gene>
<organism evidence="3">
    <name type="scientific">Gongylonema pulchrum</name>
    <dbReference type="NCBI Taxonomy" id="637853"/>
    <lineage>
        <taxon>Eukaryota</taxon>
        <taxon>Metazoa</taxon>
        <taxon>Ecdysozoa</taxon>
        <taxon>Nematoda</taxon>
        <taxon>Chromadorea</taxon>
        <taxon>Rhabditida</taxon>
        <taxon>Spirurina</taxon>
        <taxon>Spiruromorpha</taxon>
        <taxon>Spiruroidea</taxon>
        <taxon>Gongylonematidae</taxon>
        <taxon>Gongylonema</taxon>
    </lineage>
</organism>
<evidence type="ECO:0000313" key="1">
    <source>
        <dbReference type="EMBL" id="VDK78062.1"/>
    </source>
</evidence>
<dbReference type="EMBL" id="UYRT01034106">
    <property type="protein sequence ID" value="VDK78062.1"/>
    <property type="molecule type" value="Genomic_DNA"/>
</dbReference>
<keyword evidence="2" id="KW-1185">Reference proteome</keyword>
<accession>A0A183DM82</accession>
<evidence type="ECO:0000313" key="2">
    <source>
        <dbReference type="Proteomes" id="UP000271098"/>
    </source>
</evidence>